<keyword evidence="7 8" id="KW-0472">Membrane</keyword>
<keyword evidence="4" id="KW-1003">Cell membrane</keyword>
<feature type="transmembrane region" description="Helical" evidence="8">
    <location>
        <begin position="295"/>
        <end position="328"/>
    </location>
</feature>
<organism evidence="9 10">
    <name type="scientific">Marixanthomonas spongiae</name>
    <dbReference type="NCBI Taxonomy" id="2174845"/>
    <lineage>
        <taxon>Bacteria</taxon>
        <taxon>Pseudomonadati</taxon>
        <taxon>Bacteroidota</taxon>
        <taxon>Flavobacteriia</taxon>
        <taxon>Flavobacteriales</taxon>
        <taxon>Flavobacteriaceae</taxon>
        <taxon>Marixanthomonas</taxon>
    </lineage>
</organism>
<evidence type="ECO:0000256" key="1">
    <source>
        <dbReference type="ARBA" id="ARBA00004651"/>
    </source>
</evidence>
<name>A0A2U0I586_9FLAO</name>
<evidence type="ECO:0000313" key="10">
    <source>
        <dbReference type="Proteomes" id="UP000245962"/>
    </source>
</evidence>
<accession>A0A2U0I586</accession>
<protein>
    <submittedName>
        <fullName evidence="9">AI-2E family transporter</fullName>
    </submittedName>
</protein>
<dbReference type="InterPro" id="IPR002549">
    <property type="entry name" value="AI-2E-like"/>
</dbReference>
<evidence type="ECO:0000256" key="7">
    <source>
        <dbReference type="ARBA" id="ARBA00023136"/>
    </source>
</evidence>
<dbReference type="EMBL" id="QEHR01000002">
    <property type="protein sequence ID" value="PVW16262.1"/>
    <property type="molecule type" value="Genomic_DNA"/>
</dbReference>
<dbReference type="AlphaFoldDB" id="A0A2U0I586"/>
<feature type="transmembrane region" description="Helical" evidence="8">
    <location>
        <begin position="263"/>
        <end position="283"/>
    </location>
</feature>
<dbReference type="Proteomes" id="UP000245962">
    <property type="component" value="Unassembled WGS sequence"/>
</dbReference>
<evidence type="ECO:0000256" key="6">
    <source>
        <dbReference type="ARBA" id="ARBA00022989"/>
    </source>
</evidence>
<feature type="transmembrane region" description="Helical" evidence="8">
    <location>
        <begin position="141"/>
        <end position="163"/>
    </location>
</feature>
<evidence type="ECO:0000256" key="2">
    <source>
        <dbReference type="ARBA" id="ARBA00009773"/>
    </source>
</evidence>
<evidence type="ECO:0000256" key="3">
    <source>
        <dbReference type="ARBA" id="ARBA00022448"/>
    </source>
</evidence>
<evidence type="ECO:0000313" key="9">
    <source>
        <dbReference type="EMBL" id="PVW16262.1"/>
    </source>
</evidence>
<dbReference type="RefSeq" id="WP_116693280.1">
    <property type="nucleotide sequence ID" value="NZ_QEHR01000002.1"/>
</dbReference>
<gene>
    <name evidence="9" type="ORF">DDV96_03050</name>
</gene>
<dbReference type="PANTHER" id="PTHR21716">
    <property type="entry name" value="TRANSMEMBRANE PROTEIN"/>
    <property type="match status" value="1"/>
</dbReference>
<evidence type="ECO:0000256" key="8">
    <source>
        <dbReference type="SAM" id="Phobius"/>
    </source>
</evidence>
<comment type="similarity">
    <text evidence="2">Belongs to the autoinducer-2 exporter (AI-2E) (TC 2.A.86) family.</text>
</comment>
<feature type="transmembrane region" description="Helical" evidence="8">
    <location>
        <begin position="64"/>
        <end position="85"/>
    </location>
</feature>
<dbReference type="OrthoDB" id="9793390at2"/>
<feature type="transmembrane region" description="Helical" evidence="8">
    <location>
        <begin position="226"/>
        <end position="256"/>
    </location>
</feature>
<evidence type="ECO:0000256" key="5">
    <source>
        <dbReference type="ARBA" id="ARBA00022692"/>
    </source>
</evidence>
<evidence type="ECO:0000256" key="4">
    <source>
        <dbReference type="ARBA" id="ARBA00022475"/>
    </source>
</evidence>
<sequence length="348" mass="38136">MLTGRKILVYGVGAVVGAYFLFLGLIEAKVFLAPLVTAILLALLLLPLSQFMERKGLSCGLTSLLNTLLLLLITFGFLTLLSFQIKNFADDWPQIKESLQPTIEQVTHTITANTPLDKESMAINDGLFKDSKTVADKAGTIIGAVMGYMGNFLLTFIYVFFLLHYRERFKKCMLHFFPKERRKNVHDIVVKSAQVVPKYLLGRLMLIGFLSVLYAVGLGISGVDNFILISVLAAVFSLVPYIGNIVGVAMAIILGYIGTGDTVILIGIIVTFSVAQFIESYILEPYVVGNKVDVHPFIVILAVVVGNLVWGLIGMVLAIPIVAILAVLMLHIPLLKPLGVLFSNEDFE</sequence>
<keyword evidence="3" id="KW-0813">Transport</keyword>
<keyword evidence="5 8" id="KW-0812">Transmembrane</keyword>
<proteinExistence type="inferred from homology"/>
<dbReference type="GO" id="GO:0005886">
    <property type="term" value="C:plasma membrane"/>
    <property type="evidence" value="ECO:0007669"/>
    <property type="project" value="UniProtKB-SubCell"/>
</dbReference>
<feature type="transmembrane region" description="Helical" evidence="8">
    <location>
        <begin position="200"/>
        <end position="220"/>
    </location>
</feature>
<keyword evidence="10" id="KW-1185">Reference proteome</keyword>
<dbReference type="PANTHER" id="PTHR21716:SF53">
    <property type="entry name" value="PERMEASE PERM-RELATED"/>
    <property type="match status" value="1"/>
</dbReference>
<comment type="subcellular location">
    <subcellularLocation>
        <location evidence="1">Cell membrane</location>
        <topology evidence="1">Multi-pass membrane protein</topology>
    </subcellularLocation>
</comment>
<feature type="transmembrane region" description="Helical" evidence="8">
    <location>
        <begin position="32"/>
        <end position="52"/>
    </location>
</feature>
<feature type="transmembrane region" description="Helical" evidence="8">
    <location>
        <begin position="7"/>
        <end position="26"/>
    </location>
</feature>
<reference evidence="9 10" key="1">
    <citation type="submission" date="2018-04" db="EMBL/GenBank/DDBJ databases">
        <title>Marixanthomonas spongiae HN-E44 sp. nov., isolated from a marine sponge.</title>
        <authorList>
            <person name="Luo L."/>
            <person name="Zhuang L."/>
        </authorList>
    </citation>
    <scope>NUCLEOTIDE SEQUENCE [LARGE SCALE GENOMIC DNA]</scope>
    <source>
        <strain evidence="9 10">HN-E44</strain>
    </source>
</reference>
<keyword evidence="6 8" id="KW-1133">Transmembrane helix</keyword>
<comment type="caution">
    <text evidence="9">The sequence shown here is derived from an EMBL/GenBank/DDBJ whole genome shotgun (WGS) entry which is preliminary data.</text>
</comment>
<dbReference type="Pfam" id="PF01594">
    <property type="entry name" value="AI-2E_transport"/>
    <property type="match status" value="1"/>
</dbReference>